<sequence>MLNPKESQLDFIFTRGVNATFVFIFCLIFCYFTYGNALTFGLISLFPDMQMATISNVDRFDDRLNEYAHYEFVYGNSGEVYRGEFLYVRGSNDPHLNIGDEVEVAVSEKIPSFHVPSYKLIRERPGFYIFMFFGSISSLLFIFLLWNAVAYSRYKRVMKNY</sequence>
<name>A0A4R3HTZ5_9GAMM</name>
<reference evidence="2 3" key="1">
    <citation type="submission" date="2019-03" db="EMBL/GenBank/DDBJ databases">
        <title>Genomic Encyclopedia of Archaeal and Bacterial Type Strains, Phase II (KMG-II): from individual species to whole genera.</title>
        <authorList>
            <person name="Goeker M."/>
        </authorList>
    </citation>
    <scope>NUCLEOTIDE SEQUENCE [LARGE SCALE GENOMIC DNA]</scope>
    <source>
        <strain evidence="2 3">DSM 15388</strain>
    </source>
</reference>
<comment type="caution">
    <text evidence="2">The sequence shown here is derived from an EMBL/GenBank/DDBJ whole genome shotgun (WGS) entry which is preliminary data.</text>
</comment>
<keyword evidence="1" id="KW-0472">Membrane</keyword>
<evidence type="ECO:0008006" key="4">
    <source>
        <dbReference type="Google" id="ProtNLM"/>
    </source>
</evidence>
<evidence type="ECO:0000313" key="2">
    <source>
        <dbReference type="EMBL" id="TCS32776.1"/>
    </source>
</evidence>
<protein>
    <recommendedName>
        <fullName evidence="4">DUF3592 domain-containing protein</fullName>
    </recommendedName>
</protein>
<dbReference type="EMBL" id="SLZR01000061">
    <property type="protein sequence ID" value="TCS32776.1"/>
    <property type="molecule type" value="Genomic_DNA"/>
</dbReference>
<dbReference type="OrthoDB" id="6993688at2"/>
<dbReference type="AlphaFoldDB" id="A0A4R3HTZ5"/>
<feature type="transmembrane region" description="Helical" evidence="1">
    <location>
        <begin position="127"/>
        <end position="149"/>
    </location>
</feature>
<evidence type="ECO:0000313" key="3">
    <source>
        <dbReference type="Proteomes" id="UP000295793"/>
    </source>
</evidence>
<proteinExistence type="predicted"/>
<keyword evidence="1" id="KW-0812">Transmembrane</keyword>
<dbReference type="Proteomes" id="UP000295793">
    <property type="component" value="Unassembled WGS sequence"/>
</dbReference>
<feature type="transmembrane region" description="Helical" evidence="1">
    <location>
        <begin position="12"/>
        <end position="34"/>
    </location>
</feature>
<keyword evidence="1" id="KW-1133">Transmembrane helix</keyword>
<dbReference type="RefSeq" id="WP_132704385.1">
    <property type="nucleotide sequence ID" value="NZ_SLZR01000061.1"/>
</dbReference>
<keyword evidence="3" id="KW-1185">Reference proteome</keyword>
<organism evidence="2 3">
    <name type="scientific">Reinekea marinisedimentorum</name>
    <dbReference type="NCBI Taxonomy" id="230495"/>
    <lineage>
        <taxon>Bacteria</taxon>
        <taxon>Pseudomonadati</taxon>
        <taxon>Pseudomonadota</taxon>
        <taxon>Gammaproteobacteria</taxon>
        <taxon>Oceanospirillales</taxon>
        <taxon>Saccharospirillaceae</taxon>
        <taxon>Reinekea</taxon>
    </lineage>
</organism>
<evidence type="ECO:0000256" key="1">
    <source>
        <dbReference type="SAM" id="Phobius"/>
    </source>
</evidence>
<accession>A0A4R3HTZ5</accession>
<gene>
    <name evidence="2" type="ORF">BCF53_1611</name>
</gene>